<reference evidence="2" key="2">
    <citation type="submission" date="2020-11" db="EMBL/GenBank/DDBJ databases">
        <authorList>
            <consortium name="DOE Joint Genome Institute"/>
            <person name="Kuo A."/>
            <person name="Miyauchi S."/>
            <person name="Kiss E."/>
            <person name="Drula E."/>
            <person name="Kohler A."/>
            <person name="Sanchez-Garcia M."/>
            <person name="Andreopoulos B."/>
            <person name="Barry K.W."/>
            <person name="Bonito G."/>
            <person name="Buee M."/>
            <person name="Carver A."/>
            <person name="Chen C."/>
            <person name="Cichocki N."/>
            <person name="Clum A."/>
            <person name="Culley D."/>
            <person name="Crous P.W."/>
            <person name="Fauchery L."/>
            <person name="Girlanda M."/>
            <person name="Hayes R."/>
            <person name="Keri Z."/>
            <person name="Labutti K."/>
            <person name="Lipzen A."/>
            <person name="Lombard V."/>
            <person name="Magnuson J."/>
            <person name="Maillard F."/>
            <person name="Morin E."/>
            <person name="Murat C."/>
            <person name="Nolan M."/>
            <person name="Ohm R."/>
            <person name="Pangilinan J."/>
            <person name="Pereira M."/>
            <person name="Perotto S."/>
            <person name="Peter M."/>
            <person name="Riley R."/>
            <person name="Sitrit Y."/>
            <person name="Stielow B."/>
            <person name="Szollosi G."/>
            <person name="Zifcakova L."/>
            <person name="Stursova M."/>
            <person name="Spatafora J.W."/>
            <person name="Tedersoo L."/>
            <person name="Vaario L.-M."/>
            <person name="Yamada A."/>
            <person name="Yan M."/>
            <person name="Wang P."/>
            <person name="Xu J."/>
            <person name="Bruns T."/>
            <person name="Baldrian P."/>
            <person name="Vilgalys R."/>
            <person name="Henrissat B."/>
            <person name="Grigoriev I.V."/>
            <person name="Hibbett D."/>
            <person name="Nagy L.G."/>
            <person name="Martin F.M."/>
        </authorList>
    </citation>
    <scope>NUCLEOTIDE SEQUENCE</scope>
    <source>
        <strain evidence="2">UH-Tt-Lm1</strain>
    </source>
</reference>
<feature type="transmembrane region" description="Helical" evidence="1">
    <location>
        <begin position="73"/>
        <end position="93"/>
    </location>
</feature>
<keyword evidence="1" id="KW-0812">Transmembrane</keyword>
<dbReference type="AlphaFoldDB" id="A0A9P6H6E4"/>
<keyword evidence="1" id="KW-1133">Transmembrane helix</keyword>
<dbReference type="PANTHER" id="PTHR12459:SF6">
    <property type="entry name" value="GB|AAD46013.1"/>
    <property type="match status" value="1"/>
</dbReference>
<feature type="transmembrane region" description="Helical" evidence="1">
    <location>
        <begin position="391"/>
        <end position="413"/>
    </location>
</feature>
<feature type="transmembrane region" description="Helical" evidence="1">
    <location>
        <begin position="239"/>
        <end position="259"/>
    </location>
</feature>
<comment type="caution">
    <text evidence="2">The sequence shown here is derived from an EMBL/GenBank/DDBJ whole genome shotgun (WGS) entry which is preliminary data.</text>
</comment>
<dbReference type="PANTHER" id="PTHR12459">
    <property type="entry name" value="TRANSMEMBRANE PROTEIN 135-RELATED"/>
    <property type="match status" value="1"/>
</dbReference>
<feature type="transmembrane region" description="Helical" evidence="1">
    <location>
        <begin position="360"/>
        <end position="379"/>
    </location>
</feature>
<reference evidence="2" key="1">
    <citation type="journal article" date="2020" name="Nat. Commun.">
        <title>Large-scale genome sequencing of mycorrhizal fungi provides insights into the early evolution of symbiotic traits.</title>
        <authorList>
            <person name="Miyauchi S."/>
            <person name="Kiss E."/>
            <person name="Kuo A."/>
            <person name="Drula E."/>
            <person name="Kohler A."/>
            <person name="Sanchez-Garcia M."/>
            <person name="Morin E."/>
            <person name="Andreopoulos B."/>
            <person name="Barry K.W."/>
            <person name="Bonito G."/>
            <person name="Buee M."/>
            <person name="Carver A."/>
            <person name="Chen C."/>
            <person name="Cichocki N."/>
            <person name="Clum A."/>
            <person name="Culley D."/>
            <person name="Crous P.W."/>
            <person name="Fauchery L."/>
            <person name="Girlanda M."/>
            <person name="Hayes R.D."/>
            <person name="Keri Z."/>
            <person name="LaButti K."/>
            <person name="Lipzen A."/>
            <person name="Lombard V."/>
            <person name="Magnuson J."/>
            <person name="Maillard F."/>
            <person name="Murat C."/>
            <person name="Nolan M."/>
            <person name="Ohm R.A."/>
            <person name="Pangilinan J."/>
            <person name="Pereira M.F."/>
            <person name="Perotto S."/>
            <person name="Peter M."/>
            <person name="Pfister S."/>
            <person name="Riley R."/>
            <person name="Sitrit Y."/>
            <person name="Stielow J.B."/>
            <person name="Szollosi G."/>
            <person name="Zifcakova L."/>
            <person name="Stursova M."/>
            <person name="Spatafora J.W."/>
            <person name="Tedersoo L."/>
            <person name="Vaario L.M."/>
            <person name="Yamada A."/>
            <person name="Yan M."/>
            <person name="Wang P."/>
            <person name="Xu J."/>
            <person name="Bruns T."/>
            <person name="Baldrian P."/>
            <person name="Vilgalys R."/>
            <person name="Dunand C."/>
            <person name="Henrissat B."/>
            <person name="Grigoriev I.V."/>
            <person name="Hibbett D."/>
            <person name="Nagy L.G."/>
            <person name="Martin F.M."/>
        </authorList>
    </citation>
    <scope>NUCLEOTIDE SEQUENCE</scope>
    <source>
        <strain evidence="2">UH-Tt-Lm1</strain>
    </source>
</reference>
<evidence type="ECO:0000256" key="1">
    <source>
        <dbReference type="SAM" id="Phobius"/>
    </source>
</evidence>
<proteinExistence type="predicted"/>
<name>A0A9P6H6E4_9AGAM</name>
<feature type="transmembrane region" description="Helical" evidence="1">
    <location>
        <begin position="437"/>
        <end position="460"/>
    </location>
</feature>
<organism evidence="2 3">
    <name type="scientific">Thelephora terrestris</name>
    <dbReference type="NCBI Taxonomy" id="56493"/>
    <lineage>
        <taxon>Eukaryota</taxon>
        <taxon>Fungi</taxon>
        <taxon>Dikarya</taxon>
        <taxon>Basidiomycota</taxon>
        <taxon>Agaricomycotina</taxon>
        <taxon>Agaricomycetes</taxon>
        <taxon>Thelephorales</taxon>
        <taxon>Thelephoraceae</taxon>
        <taxon>Thelephora</taxon>
    </lineage>
</organism>
<sequence length="536" mass="60415">MPPPPPVERKPSYIQFTPKRSIPSFENLVALANYEERLKGAKKIVWRDRGELPVEIHDLWECLKHATRGGLRAGTLAFVIRAGVNLILLLTKLKQMKREHRFAAIRHALFGQDCFRFGAMLGSFVSIYKYILNALPLLYQPPESGSPFADDDEDIELGPPRPAHKRVRQLRLSASGRARQAWTKKRTRAWFSVVAGAIAGGVAIMFEKRSRRIAIGQQMFVRGLQGSYNALAAKYGFSVPYGAVWIFSIACAQIMYGYLLRPETLPKTYISWIDQAGQIPVKGVAMNRDLVREGSFKISDIDQLLSNTELHPKNRTELLTRRAKAVGSLPDFGTPYAGCAAIHPKQFSCRKDALIRFYEVWKWVFPVYGALHFVPVLLFRRARFIKEPFKMFLRTLWGSSRSSAFLGLFVMIYEGSYCLKHYLYENLRDLDLLPTKALNLLVSKGSFAVLGFLAGLSLFVEDPRRRAELAMYVLPKGLESAWSTARGKGYVVGAGKLGEALLTAIGMGMVMRAYQDDPHNLSGIVRRILYQFVGPN</sequence>
<evidence type="ECO:0000313" key="3">
    <source>
        <dbReference type="Proteomes" id="UP000736335"/>
    </source>
</evidence>
<dbReference type="OrthoDB" id="291792at2759"/>
<gene>
    <name evidence="2" type="ORF">BJ322DRAFT_303864</name>
</gene>
<feature type="transmembrane region" description="Helical" evidence="1">
    <location>
        <begin position="189"/>
        <end position="206"/>
    </location>
</feature>
<protein>
    <recommendedName>
        <fullName evidence="4">Transmembrane protein 135 N-terminal domain-containing protein</fullName>
    </recommendedName>
</protein>
<evidence type="ECO:0008006" key="4">
    <source>
        <dbReference type="Google" id="ProtNLM"/>
    </source>
</evidence>
<dbReference type="InterPro" id="IPR026749">
    <property type="entry name" value="Tmem135"/>
</dbReference>
<keyword evidence="1" id="KW-0472">Membrane</keyword>
<evidence type="ECO:0000313" key="2">
    <source>
        <dbReference type="EMBL" id="KAF9780005.1"/>
    </source>
</evidence>
<dbReference type="EMBL" id="WIUZ02000017">
    <property type="protein sequence ID" value="KAF9780005.1"/>
    <property type="molecule type" value="Genomic_DNA"/>
</dbReference>
<keyword evidence="3" id="KW-1185">Reference proteome</keyword>
<accession>A0A9P6H6E4</accession>
<dbReference type="Proteomes" id="UP000736335">
    <property type="component" value="Unassembled WGS sequence"/>
</dbReference>